<dbReference type="EMBL" id="STFF01000005">
    <property type="protein sequence ID" value="THU37060.1"/>
    <property type="molecule type" value="Genomic_DNA"/>
</dbReference>
<protein>
    <recommendedName>
        <fullName evidence="3">Carboxypeptidase regulatory-like domain-containing protein</fullName>
    </recommendedName>
</protein>
<evidence type="ECO:0000313" key="2">
    <source>
        <dbReference type="Proteomes" id="UP000306918"/>
    </source>
</evidence>
<organism evidence="1 2">
    <name type="scientific">Niastella caeni</name>
    <dbReference type="NCBI Taxonomy" id="2569763"/>
    <lineage>
        <taxon>Bacteria</taxon>
        <taxon>Pseudomonadati</taxon>
        <taxon>Bacteroidota</taxon>
        <taxon>Chitinophagia</taxon>
        <taxon>Chitinophagales</taxon>
        <taxon>Chitinophagaceae</taxon>
        <taxon>Niastella</taxon>
    </lineage>
</organism>
<evidence type="ECO:0008006" key="3">
    <source>
        <dbReference type="Google" id="ProtNLM"/>
    </source>
</evidence>
<evidence type="ECO:0000313" key="1">
    <source>
        <dbReference type="EMBL" id="THU37060.1"/>
    </source>
</evidence>
<proteinExistence type="predicted"/>
<name>A0A4S8HNU3_9BACT</name>
<dbReference type="AlphaFoldDB" id="A0A4S8HNU3"/>
<dbReference type="Proteomes" id="UP000306918">
    <property type="component" value="Unassembled WGS sequence"/>
</dbReference>
<dbReference type="RefSeq" id="WP_136578734.1">
    <property type="nucleotide sequence ID" value="NZ_STFF01000005.1"/>
</dbReference>
<comment type="caution">
    <text evidence="1">The sequence shown here is derived from an EMBL/GenBank/DDBJ whole genome shotgun (WGS) entry which is preliminary data.</text>
</comment>
<sequence length="802" mass="89728">MRYFLVSILFLCMENTIAQMDSIPLKMEYYASFKNTDLLFVHTDKHIYTNNEFIWFSAWLLRCGNDSLPLHRVLSLALVPADTRIVRVQQKFVMTNGYSYGSIQLPDSIAPGECKLLAYTNMMGADSLPVALFTQDVSIRSLRQSDFVAAATILEDTTASKDLLITVRDKVTGKPVQNAELSLWSGNSKTITASTGKNGMYRQNLSALKPININSPMVITKIKYQGDVEYLQHKWPWTTSAPQLEMRFYPEGGYLVSNLPGNIGWESKSDQGEPVAISAVVFEDQRPIDTIKTNEKGLGNFKIVPHAGATYSIRPLAWPNGMKLKEEGYTLQTTLSKGMTISVPQAITGDSLWFNVYATGYSQVTMVVHNFQTVFNQQILPGKEGGVRVLLLLDDVPKGLTAITLLDSNGGPLAERIFFAHYNRRAKCAITPDKKVYEKRQQVKVTFQLTNNQQPIAGFASVACAQANRFDNSKHQDIESFAYLHAAIQDAPAFSTGQGYNDVEYLENVLLVRGWRRYAWQELLADNHQPPMYHTPFISGKVIPGLGKIKKPLTVTILNGNTSVSFVSTDSMGNFTCAYDQLLVEQDKRLWMNAGDKTLDNKLVLHDPFIDINKRLAVKMHFNSVDADRYLQYALDLAESDFQKVKQLTLVTVTAKKSKDESMFGATNACGDYICMGNRLNCYTHAGQSSNRLPEKGKTYFTNGGGTAVYWGCAFEENNHGVFQYDGIKLGKEFYKIDPDEMTTGNPQNISTLYWLPTLVFDKDGKGEINFYTGDITGRFRIVVNGLAGDKLFYANGFIDVK</sequence>
<reference evidence="1 2" key="1">
    <citation type="submission" date="2019-04" db="EMBL/GenBank/DDBJ databases">
        <title>Niastella caeni sp. nov., isolated from activated sludge.</title>
        <authorList>
            <person name="Sheng M."/>
        </authorList>
    </citation>
    <scope>NUCLEOTIDE SEQUENCE [LARGE SCALE GENOMIC DNA]</scope>
    <source>
        <strain evidence="1 2">HX-2-15</strain>
    </source>
</reference>
<dbReference type="OrthoDB" id="609485at2"/>
<keyword evidence="2" id="KW-1185">Reference proteome</keyword>
<accession>A0A4S8HNU3</accession>
<gene>
    <name evidence="1" type="ORF">FAM09_19090</name>
</gene>